<dbReference type="InterPro" id="IPR014729">
    <property type="entry name" value="Rossmann-like_a/b/a_fold"/>
</dbReference>
<proteinExistence type="inferred from homology"/>
<dbReference type="Pfam" id="PF01467">
    <property type="entry name" value="CTP_transf_like"/>
    <property type="match status" value="1"/>
</dbReference>
<reference evidence="14" key="1">
    <citation type="submission" date="2016-05" db="EMBL/GenBank/DDBJ databases">
        <authorList>
            <person name="Baek K."/>
            <person name="Yang S.-J."/>
        </authorList>
    </citation>
    <scope>NUCLEOTIDE SEQUENCE [LARGE SCALE GENOMIC DNA]</scope>
    <source>
        <strain evidence="14">ST58-10</strain>
    </source>
</reference>
<dbReference type="CDD" id="cd02165">
    <property type="entry name" value="NMNAT"/>
    <property type="match status" value="1"/>
</dbReference>
<dbReference type="GO" id="GO:0009435">
    <property type="term" value="P:NAD+ biosynthetic process"/>
    <property type="evidence" value="ECO:0007669"/>
    <property type="project" value="UniProtKB-UniRule"/>
</dbReference>
<evidence type="ECO:0000256" key="10">
    <source>
        <dbReference type="ARBA" id="ARBA00048721"/>
    </source>
</evidence>
<dbReference type="NCBIfam" id="NF000839">
    <property type="entry name" value="PRK00071.1-1"/>
    <property type="match status" value="1"/>
</dbReference>
<keyword evidence="7 11" id="KW-0547">Nucleotide-binding</keyword>
<evidence type="ECO:0000256" key="4">
    <source>
        <dbReference type="ARBA" id="ARBA00022642"/>
    </source>
</evidence>
<sequence length="222" mass="24902">MTATGPADALVFMGGTFDPVHNGHLRTALEIQQWMGVEQVCLIPSKVPVHREQPGCSSEQRLAMVGLAVEHEPALRVDAREVLSDQPSYSLLTLQSLRAEIGPARPLCMVLGMDAYLGLASWHGWEQLPDYCHIIVVCRPGYVYEPDERMRRFLRAHETRSLGTVLGLPCGHVLMHELTPLSISATQIRQLVAKGLSPRYLCPDPVWHYMQQHKLYVIEEDS</sequence>
<dbReference type="STRING" id="1821621.A8C75_02580"/>
<dbReference type="PANTHER" id="PTHR39321">
    <property type="entry name" value="NICOTINATE-NUCLEOTIDE ADENYLYLTRANSFERASE-RELATED"/>
    <property type="match status" value="1"/>
</dbReference>
<evidence type="ECO:0000259" key="12">
    <source>
        <dbReference type="Pfam" id="PF01467"/>
    </source>
</evidence>
<evidence type="ECO:0000313" key="14">
    <source>
        <dbReference type="Proteomes" id="UP000078070"/>
    </source>
</evidence>
<gene>
    <name evidence="11" type="primary">nadD</name>
    <name evidence="13" type="ORF">A8C75_02580</name>
</gene>
<keyword evidence="5 11" id="KW-0808">Transferase</keyword>
<dbReference type="InterPro" id="IPR005248">
    <property type="entry name" value="NadD/NMNAT"/>
</dbReference>
<keyword evidence="6 11" id="KW-0548">Nucleotidyltransferase</keyword>
<evidence type="ECO:0000313" key="13">
    <source>
        <dbReference type="EMBL" id="ANG61464.1"/>
    </source>
</evidence>
<evidence type="ECO:0000256" key="6">
    <source>
        <dbReference type="ARBA" id="ARBA00022695"/>
    </source>
</evidence>
<dbReference type="NCBIfam" id="TIGR00125">
    <property type="entry name" value="cyt_tran_rel"/>
    <property type="match status" value="1"/>
</dbReference>
<keyword evidence="9 11" id="KW-0520">NAD</keyword>
<comment type="similarity">
    <text evidence="3 11">Belongs to the NadD family.</text>
</comment>
<dbReference type="GO" id="GO:0004515">
    <property type="term" value="F:nicotinate-nucleotide adenylyltransferase activity"/>
    <property type="evidence" value="ECO:0007669"/>
    <property type="project" value="UniProtKB-UniRule"/>
</dbReference>
<dbReference type="UniPathway" id="UPA00253">
    <property type="reaction ID" value="UER00332"/>
</dbReference>
<evidence type="ECO:0000256" key="11">
    <source>
        <dbReference type="HAMAP-Rule" id="MF_00244"/>
    </source>
</evidence>
<name>A0A1A9ETI6_9GAMM</name>
<keyword evidence="8 11" id="KW-0067">ATP-binding</keyword>
<organism evidence="13 14">
    <name type="scientific">Marinobacterium aestuarii</name>
    <dbReference type="NCBI Taxonomy" id="1821621"/>
    <lineage>
        <taxon>Bacteria</taxon>
        <taxon>Pseudomonadati</taxon>
        <taxon>Pseudomonadota</taxon>
        <taxon>Gammaproteobacteria</taxon>
        <taxon>Oceanospirillales</taxon>
        <taxon>Oceanospirillaceae</taxon>
        <taxon>Marinobacterium</taxon>
    </lineage>
</organism>
<feature type="domain" description="Cytidyltransferase-like" evidence="12">
    <location>
        <begin position="12"/>
        <end position="190"/>
    </location>
</feature>
<evidence type="ECO:0000256" key="5">
    <source>
        <dbReference type="ARBA" id="ARBA00022679"/>
    </source>
</evidence>
<dbReference type="GO" id="GO:0005524">
    <property type="term" value="F:ATP binding"/>
    <property type="evidence" value="ECO:0007669"/>
    <property type="project" value="UniProtKB-KW"/>
</dbReference>
<dbReference type="EC" id="2.7.7.18" evidence="11"/>
<dbReference type="HAMAP" id="MF_00244">
    <property type="entry name" value="NaMN_adenylyltr"/>
    <property type="match status" value="1"/>
</dbReference>
<dbReference type="SUPFAM" id="SSF52374">
    <property type="entry name" value="Nucleotidylyl transferase"/>
    <property type="match status" value="1"/>
</dbReference>
<protein>
    <recommendedName>
        <fullName evidence="11">Probable nicotinate-nucleotide adenylyltransferase</fullName>
        <ecNumber evidence="11">2.7.7.18</ecNumber>
    </recommendedName>
    <alternativeName>
        <fullName evidence="11">Deamido-NAD(+) diphosphorylase</fullName>
    </alternativeName>
    <alternativeName>
        <fullName evidence="11">Deamido-NAD(+) pyrophosphorylase</fullName>
    </alternativeName>
    <alternativeName>
        <fullName evidence="11">Nicotinate mononucleotide adenylyltransferase</fullName>
        <shortName evidence="11">NaMN adenylyltransferase</shortName>
    </alternativeName>
</protein>
<dbReference type="OrthoDB" id="5295945at2"/>
<dbReference type="Gene3D" id="3.40.50.620">
    <property type="entry name" value="HUPs"/>
    <property type="match status" value="1"/>
</dbReference>
<comment type="function">
    <text evidence="1 11">Catalyzes the reversible adenylation of nicotinate mononucleotide (NaMN) to nicotinic acid adenine dinucleotide (NaAD).</text>
</comment>
<evidence type="ECO:0000256" key="2">
    <source>
        <dbReference type="ARBA" id="ARBA00005019"/>
    </source>
</evidence>
<evidence type="ECO:0000256" key="9">
    <source>
        <dbReference type="ARBA" id="ARBA00023027"/>
    </source>
</evidence>
<comment type="catalytic activity">
    <reaction evidence="10 11">
        <text>nicotinate beta-D-ribonucleotide + ATP + H(+) = deamido-NAD(+) + diphosphate</text>
        <dbReference type="Rhea" id="RHEA:22860"/>
        <dbReference type="ChEBI" id="CHEBI:15378"/>
        <dbReference type="ChEBI" id="CHEBI:30616"/>
        <dbReference type="ChEBI" id="CHEBI:33019"/>
        <dbReference type="ChEBI" id="CHEBI:57502"/>
        <dbReference type="ChEBI" id="CHEBI:58437"/>
        <dbReference type="EC" id="2.7.7.18"/>
    </reaction>
</comment>
<dbReference type="InterPro" id="IPR004821">
    <property type="entry name" value="Cyt_trans-like"/>
</dbReference>
<dbReference type="RefSeq" id="WP_067377687.1">
    <property type="nucleotide sequence ID" value="NZ_CP015839.1"/>
</dbReference>
<evidence type="ECO:0000256" key="8">
    <source>
        <dbReference type="ARBA" id="ARBA00022840"/>
    </source>
</evidence>
<keyword evidence="4 11" id="KW-0662">Pyridine nucleotide biosynthesis</keyword>
<reference evidence="13 14" key="2">
    <citation type="journal article" date="2018" name="Int. J. Syst. Evol. Microbiol.">
        <title>Marinobacterium aestuarii sp. nov., a benzene-degrading marine bacterium isolated from estuary sediment.</title>
        <authorList>
            <person name="Bae S.S."/>
            <person name="Jung J."/>
            <person name="Chung D."/>
            <person name="Baek K."/>
        </authorList>
    </citation>
    <scope>NUCLEOTIDE SEQUENCE [LARGE SCALE GENOMIC DNA]</scope>
    <source>
        <strain evidence="13 14">ST58-10</strain>
    </source>
</reference>
<dbReference type="PANTHER" id="PTHR39321:SF3">
    <property type="entry name" value="PHOSPHOPANTETHEINE ADENYLYLTRANSFERASE"/>
    <property type="match status" value="1"/>
</dbReference>
<evidence type="ECO:0000256" key="3">
    <source>
        <dbReference type="ARBA" id="ARBA00009014"/>
    </source>
</evidence>
<dbReference type="EMBL" id="CP015839">
    <property type="protein sequence ID" value="ANG61464.1"/>
    <property type="molecule type" value="Genomic_DNA"/>
</dbReference>
<keyword evidence="14" id="KW-1185">Reference proteome</keyword>
<accession>A0A1A9ETI6</accession>
<dbReference type="KEGG" id="mars:A8C75_02580"/>
<evidence type="ECO:0000256" key="1">
    <source>
        <dbReference type="ARBA" id="ARBA00002324"/>
    </source>
</evidence>
<dbReference type="NCBIfam" id="TIGR00482">
    <property type="entry name" value="nicotinate (nicotinamide) nucleotide adenylyltransferase"/>
    <property type="match status" value="1"/>
</dbReference>
<evidence type="ECO:0000256" key="7">
    <source>
        <dbReference type="ARBA" id="ARBA00022741"/>
    </source>
</evidence>
<dbReference type="AlphaFoldDB" id="A0A1A9ETI6"/>
<comment type="pathway">
    <text evidence="2 11">Cofactor biosynthesis; NAD(+) biosynthesis; deamido-NAD(+) from nicotinate D-ribonucleotide: step 1/1.</text>
</comment>
<dbReference type="Proteomes" id="UP000078070">
    <property type="component" value="Chromosome"/>
</dbReference>